<evidence type="ECO:0000256" key="1">
    <source>
        <dbReference type="SAM" id="MobiDB-lite"/>
    </source>
</evidence>
<comment type="caution">
    <text evidence="3">The sequence shown here is derived from an EMBL/GenBank/DDBJ whole genome shotgun (WGS) entry which is preliminary data.</text>
</comment>
<dbReference type="Proteomes" id="UP001180531">
    <property type="component" value="Unassembled WGS sequence"/>
</dbReference>
<proteinExistence type="predicted"/>
<dbReference type="Pfam" id="PF13471">
    <property type="entry name" value="Transglut_core3"/>
    <property type="match status" value="1"/>
</dbReference>
<reference evidence="3" key="1">
    <citation type="submission" date="2024-05" db="EMBL/GenBank/DDBJ databases">
        <title>30 novel species of actinomycetes from the DSMZ collection.</title>
        <authorList>
            <person name="Nouioui I."/>
        </authorList>
    </citation>
    <scope>NUCLEOTIDE SEQUENCE</scope>
    <source>
        <strain evidence="3">DSM 40473</strain>
    </source>
</reference>
<dbReference type="EMBL" id="JAVRFI010000027">
    <property type="protein sequence ID" value="MDT0453175.1"/>
    <property type="molecule type" value="Genomic_DNA"/>
</dbReference>
<accession>A0ABU2SWF2</accession>
<feature type="domain" description="Microcin J25-processing protein McjB C-terminal" evidence="2">
    <location>
        <begin position="22"/>
        <end position="133"/>
    </location>
</feature>
<dbReference type="InterPro" id="IPR032708">
    <property type="entry name" value="McjB_C"/>
</dbReference>
<protein>
    <submittedName>
        <fullName evidence="3">Lasso peptide biosynthesis B2 protein</fullName>
    </submittedName>
</protein>
<dbReference type="NCBIfam" id="NF033537">
    <property type="entry name" value="lasso_biosyn_B2"/>
    <property type="match status" value="1"/>
</dbReference>
<organism evidence="3 4">
    <name type="scientific">Streptomyces hesseae</name>
    <dbReference type="NCBI Taxonomy" id="3075519"/>
    <lineage>
        <taxon>Bacteria</taxon>
        <taxon>Bacillati</taxon>
        <taxon>Actinomycetota</taxon>
        <taxon>Actinomycetes</taxon>
        <taxon>Kitasatosporales</taxon>
        <taxon>Streptomycetaceae</taxon>
        <taxon>Streptomyces</taxon>
    </lineage>
</organism>
<dbReference type="RefSeq" id="WP_311614809.1">
    <property type="nucleotide sequence ID" value="NZ_JAVRFI010000027.1"/>
</dbReference>
<name>A0ABU2SWF2_9ACTN</name>
<keyword evidence="4" id="KW-1185">Reference proteome</keyword>
<evidence type="ECO:0000313" key="4">
    <source>
        <dbReference type="Proteomes" id="UP001180531"/>
    </source>
</evidence>
<feature type="region of interest" description="Disordered" evidence="1">
    <location>
        <begin position="127"/>
        <end position="149"/>
    </location>
</feature>
<gene>
    <name evidence="3" type="ORF">RM609_29450</name>
</gene>
<evidence type="ECO:0000313" key="3">
    <source>
        <dbReference type="EMBL" id="MDT0453175.1"/>
    </source>
</evidence>
<evidence type="ECO:0000259" key="2">
    <source>
        <dbReference type="Pfam" id="PF13471"/>
    </source>
</evidence>
<dbReference type="InterPro" id="IPR053521">
    <property type="entry name" value="McjB-like"/>
</dbReference>
<sequence length="149" mass="15963">MSVAVSVDRPPRLPVRRRPLALLAVAAGHVIGRLPPRRIHSILTICARGARPAGYAEARRARATVVAVSVRCAGEGCLPRSIATALLCRARGSWPTWYAGAQTMPFRAHAWVEAEGRPVDEPLSTTHLQPLVTIPPGGRPSPSCRTQSP</sequence>